<organism evidence="1 2">
    <name type="scientific">Verticillium longisporum</name>
    <name type="common">Verticillium dahliae var. longisporum</name>
    <dbReference type="NCBI Taxonomy" id="100787"/>
    <lineage>
        <taxon>Eukaryota</taxon>
        <taxon>Fungi</taxon>
        <taxon>Dikarya</taxon>
        <taxon>Ascomycota</taxon>
        <taxon>Pezizomycotina</taxon>
        <taxon>Sordariomycetes</taxon>
        <taxon>Hypocreomycetidae</taxon>
        <taxon>Glomerellales</taxon>
        <taxon>Plectosphaerellaceae</taxon>
        <taxon>Verticillium</taxon>
    </lineage>
</organism>
<dbReference type="Proteomes" id="UP000044602">
    <property type="component" value="Unassembled WGS sequence"/>
</dbReference>
<name>A0A0G4MKJ0_VERLO</name>
<reference evidence="1 2" key="1">
    <citation type="submission" date="2015-05" db="EMBL/GenBank/DDBJ databases">
        <authorList>
            <person name="Wang D.B."/>
            <person name="Wang M."/>
        </authorList>
    </citation>
    <scope>NUCLEOTIDE SEQUENCE [LARGE SCALE GENOMIC DNA]</scope>
    <source>
        <strain evidence="1">VL1</strain>
    </source>
</reference>
<keyword evidence="2" id="KW-1185">Reference proteome</keyword>
<protein>
    <submittedName>
        <fullName evidence="1">Uncharacterized protein</fullName>
    </submittedName>
</protein>
<accession>A0A0G4MKJ0</accession>
<gene>
    <name evidence="1" type="ORF">BN1708_019583</name>
</gene>
<evidence type="ECO:0000313" key="2">
    <source>
        <dbReference type="Proteomes" id="UP000044602"/>
    </source>
</evidence>
<evidence type="ECO:0000313" key="1">
    <source>
        <dbReference type="EMBL" id="CRK34677.1"/>
    </source>
</evidence>
<sequence length="13" mass="1322">AASWVRAGCCARA</sequence>
<feature type="non-terminal residue" evidence="1">
    <location>
        <position position="1"/>
    </location>
</feature>
<proteinExistence type="predicted"/>
<dbReference type="EMBL" id="CVQH01023135">
    <property type="protein sequence ID" value="CRK34677.1"/>
    <property type="molecule type" value="Genomic_DNA"/>
</dbReference>